<dbReference type="STRING" id="1121883.SAMN02745226_00205"/>
<dbReference type="SUPFAM" id="SSF58104">
    <property type="entry name" value="Methyl-accepting chemotaxis protein (MCP) signaling domain"/>
    <property type="match status" value="1"/>
</dbReference>
<protein>
    <submittedName>
        <fullName evidence="2">Uncharacterized protein</fullName>
    </submittedName>
</protein>
<evidence type="ECO:0000313" key="3">
    <source>
        <dbReference type="Proteomes" id="UP000184207"/>
    </source>
</evidence>
<evidence type="ECO:0000256" key="1">
    <source>
        <dbReference type="SAM" id="Coils"/>
    </source>
</evidence>
<keyword evidence="1" id="KW-0175">Coiled coil</keyword>
<organism evidence="2 3">
    <name type="scientific">Fervidobacterium gondwanense DSM 13020</name>
    <dbReference type="NCBI Taxonomy" id="1121883"/>
    <lineage>
        <taxon>Bacteria</taxon>
        <taxon>Thermotogati</taxon>
        <taxon>Thermotogota</taxon>
        <taxon>Thermotogae</taxon>
        <taxon>Thermotogales</taxon>
        <taxon>Fervidobacteriaceae</taxon>
        <taxon>Fervidobacterium</taxon>
    </lineage>
</organism>
<sequence length="208" mass="24819">MDFEAINERISEIINKHTELEKKLFVVNQKNNYLSSLNEVLDELSDMVSEVSEKVEDWLDYVSDLADNMDDWLEEFYDMVDQFIDMAQNSIDQIGEYDEDDNEEYDFEETAEKVVSVFETWEKQFSQLMELVKTGNNKVVEMFLTVSKLQNEVDVQSLSNMKQLVSHLVDWKKRIELAVSDFERWKDFVEKQVEDFEEFHENIKDVFE</sequence>
<proteinExistence type="predicted"/>
<dbReference type="RefSeq" id="WP_011994693.1">
    <property type="nucleotide sequence ID" value="NZ_FRDJ01000001.1"/>
</dbReference>
<evidence type="ECO:0000313" key="2">
    <source>
        <dbReference type="EMBL" id="SHN50140.1"/>
    </source>
</evidence>
<name>A0A1M7RVA6_FERGO</name>
<dbReference type="OrthoDB" id="9820634at2"/>
<dbReference type="AlphaFoldDB" id="A0A1M7RVA6"/>
<dbReference type="Proteomes" id="UP000184207">
    <property type="component" value="Unassembled WGS sequence"/>
</dbReference>
<dbReference type="EMBL" id="FRDJ01000001">
    <property type="protein sequence ID" value="SHN50140.1"/>
    <property type="molecule type" value="Genomic_DNA"/>
</dbReference>
<keyword evidence="3" id="KW-1185">Reference proteome</keyword>
<accession>A0A1M7RVA6</accession>
<gene>
    <name evidence="2" type="ORF">SAMN02745226_00205</name>
</gene>
<reference evidence="3" key="1">
    <citation type="submission" date="2016-12" db="EMBL/GenBank/DDBJ databases">
        <authorList>
            <person name="Varghese N."/>
            <person name="Submissions S."/>
        </authorList>
    </citation>
    <scope>NUCLEOTIDE SEQUENCE [LARGE SCALE GENOMIC DNA]</scope>
    <source>
        <strain evidence="3">DSM 13020</strain>
    </source>
</reference>
<feature type="coiled-coil region" evidence="1">
    <location>
        <begin position="3"/>
        <end position="54"/>
    </location>
</feature>